<dbReference type="AlphaFoldDB" id="A0A1R3IQ38"/>
<evidence type="ECO:0000313" key="1">
    <source>
        <dbReference type="EMBL" id="OMO84684.1"/>
    </source>
</evidence>
<name>A0A1R3IQ38_COCAP</name>
<dbReference type="Gramene" id="OMO84684">
    <property type="protein sequence ID" value="OMO84684"/>
    <property type="gene ID" value="CCACVL1_10722"/>
</dbReference>
<proteinExistence type="predicted"/>
<dbReference type="EMBL" id="AWWV01009705">
    <property type="protein sequence ID" value="OMO84684.1"/>
    <property type="molecule type" value="Genomic_DNA"/>
</dbReference>
<accession>A0A1R3IQ38</accession>
<dbReference type="Proteomes" id="UP000188268">
    <property type="component" value="Unassembled WGS sequence"/>
</dbReference>
<organism evidence="1 2">
    <name type="scientific">Corchorus capsularis</name>
    <name type="common">Jute</name>
    <dbReference type="NCBI Taxonomy" id="210143"/>
    <lineage>
        <taxon>Eukaryota</taxon>
        <taxon>Viridiplantae</taxon>
        <taxon>Streptophyta</taxon>
        <taxon>Embryophyta</taxon>
        <taxon>Tracheophyta</taxon>
        <taxon>Spermatophyta</taxon>
        <taxon>Magnoliopsida</taxon>
        <taxon>eudicotyledons</taxon>
        <taxon>Gunneridae</taxon>
        <taxon>Pentapetalae</taxon>
        <taxon>rosids</taxon>
        <taxon>malvids</taxon>
        <taxon>Malvales</taxon>
        <taxon>Malvaceae</taxon>
        <taxon>Grewioideae</taxon>
        <taxon>Apeibeae</taxon>
        <taxon>Corchorus</taxon>
    </lineage>
</organism>
<gene>
    <name evidence="1" type="ORF">CCACVL1_10722</name>
</gene>
<protein>
    <submittedName>
        <fullName evidence="1">Uncharacterized protein</fullName>
    </submittedName>
</protein>
<comment type="caution">
    <text evidence="1">The sequence shown here is derived from an EMBL/GenBank/DDBJ whole genome shotgun (WGS) entry which is preliminary data.</text>
</comment>
<reference evidence="1 2" key="1">
    <citation type="submission" date="2013-09" db="EMBL/GenBank/DDBJ databases">
        <title>Corchorus capsularis genome sequencing.</title>
        <authorList>
            <person name="Alam M."/>
            <person name="Haque M.S."/>
            <person name="Islam M.S."/>
            <person name="Emdad E.M."/>
            <person name="Islam M.M."/>
            <person name="Ahmed B."/>
            <person name="Halim A."/>
            <person name="Hossen Q.M.M."/>
            <person name="Hossain M.Z."/>
            <person name="Ahmed R."/>
            <person name="Khan M.M."/>
            <person name="Islam R."/>
            <person name="Rashid M.M."/>
            <person name="Khan S.A."/>
            <person name="Rahman M.S."/>
            <person name="Alam M."/>
        </authorList>
    </citation>
    <scope>NUCLEOTIDE SEQUENCE [LARGE SCALE GENOMIC DNA]</scope>
    <source>
        <strain evidence="2">cv. CVL-1</strain>
        <tissue evidence="1">Whole seedling</tissue>
    </source>
</reference>
<evidence type="ECO:0000313" key="2">
    <source>
        <dbReference type="Proteomes" id="UP000188268"/>
    </source>
</evidence>
<sequence>MSTELVGNPVKDGVLSFRGQLHDWFPIGLQRREVYNWQGDQGSKLRTWRGILGSIIPRL</sequence>
<keyword evidence="2" id="KW-1185">Reference proteome</keyword>